<evidence type="ECO:0000313" key="2">
    <source>
        <dbReference type="Proteomes" id="UP000653056"/>
    </source>
</evidence>
<keyword evidence="2" id="KW-1185">Reference proteome</keyword>
<sequence>MTTRKRLAWIAVDWGSSNLRVWAMSDADEVLAHRGTERGMLGLSSTQYEATLLDVLGDWLPENDPLDVIVCGMAGARQGWREAPYLVVPARLDTLAEGAVVPSVQDPRLQVRLLPGLCQHRDETGKEFDVMRGEETQLAGLVAREPEFSGRVCLPGTHAKWARLVVGELLGFQTFMSGELFRLLAQQSVLSHSLSEDDLADSACREAFVTAVQDVSTEPTRFTQRLFAIRAGDLLDERLPGGEARGACLAARLSGLVIGLELAGALGGLDESEQVCLIGAEALCHRYALALEALGYTSRVIDNERAVLAGLALARSTVKHE</sequence>
<dbReference type="RefSeq" id="WP_229803620.1">
    <property type="nucleotide sequence ID" value="NZ_BMXS01000016.1"/>
</dbReference>
<dbReference type="Gene3D" id="3.30.420.310">
    <property type="entry name" value="2-keto-3-deoxy-galactonokinase, C-terminal domain"/>
    <property type="match status" value="1"/>
</dbReference>
<comment type="caution">
    <text evidence="1">The sequence shown here is derived from an EMBL/GenBank/DDBJ whole genome shotgun (WGS) entry which is preliminary data.</text>
</comment>
<protein>
    <submittedName>
        <fullName evidence="1">2-keto-3-deoxy-galactonokinase</fullName>
    </submittedName>
</protein>
<dbReference type="InterPro" id="IPR042258">
    <property type="entry name" value="DGOK_N"/>
</dbReference>
<dbReference type="Gene3D" id="3.30.420.300">
    <property type="entry name" value="2-keto-3-deoxy-galactonokinase, substrate binding domain"/>
    <property type="match status" value="1"/>
</dbReference>
<proteinExistence type="predicted"/>
<dbReference type="EMBL" id="BMXS01000016">
    <property type="protein sequence ID" value="GGY00410.1"/>
    <property type="molecule type" value="Genomic_DNA"/>
</dbReference>
<dbReference type="InterPro" id="IPR042257">
    <property type="entry name" value="DGOK_C"/>
</dbReference>
<organism evidence="1 2">
    <name type="scientific">Litchfieldella qijiaojingensis</name>
    <dbReference type="NCBI Taxonomy" id="980347"/>
    <lineage>
        <taxon>Bacteria</taxon>
        <taxon>Pseudomonadati</taxon>
        <taxon>Pseudomonadota</taxon>
        <taxon>Gammaproteobacteria</taxon>
        <taxon>Oceanospirillales</taxon>
        <taxon>Halomonadaceae</taxon>
        <taxon>Litchfieldella</taxon>
    </lineage>
</organism>
<dbReference type="Pfam" id="PF05035">
    <property type="entry name" value="DGOK"/>
    <property type="match status" value="1"/>
</dbReference>
<reference evidence="2" key="1">
    <citation type="journal article" date="2019" name="Int. J. Syst. Evol. Microbiol.">
        <title>The Global Catalogue of Microorganisms (GCM) 10K type strain sequencing project: providing services to taxonomists for standard genome sequencing and annotation.</title>
        <authorList>
            <consortium name="The Broad Institute Genomics Platform"/>
            <consortium name="The Broad Institute Genome Sequencing Center for Infectious Disease"/>
            <person name="Wu L."/>
            <person name="Ma J."/>
        </authorList>
    </citation>
    <scope>NUCLEOTIDE SEQUENCE [LARGE SCALE GENOMIC DNA]</scope>
    <source>
        <strain evidence="2">KCTC 22228</strain>
    </source>
</reference>
<gene>
    <name evidence="1" type="ORF">GCM10007160_30230</name>
</gene>
<name>A0ABQ2YZF6_9GAMM</name>
<accession>A0ABQ2YZF6</accession>
<dbReference type="Proteomes" id="UP000653056">
    <property type="component" value="Unassembled WGS sequence"/>
</dbReference>
<dbReference type="InterPro" id="IPR007729">
    <property type="entry name" value="DGOK"/>
</dbReference>
<evidence type="ECO:0000313" key="1">
    <source>
        <dbReference type="EMBL" id="GGY00410.1"/>
    </source>
</evidence>